<dbReference type="InterPro" id="IPR013783">
    <property type="entry name" value="Ig-like_fold"/>
</dbReference>
<reference evidence="1" key="1">
    <citation type="submission" date="2020-08" db="EMBL/GenBank/DDBJ databases">
        <title>Lewinella bacteria from marine environments.</title>
        <authorList>
            <person name="Zhong Y."/>
        </authorList>
    </citation>
    <scope>NUCLEOTIDE SEQUENCE</scope>
    <source>
        <strain evidence="1">KCTC 42187</strain>
    </source>
</reference>
<comment type="caution">
    <text evidence="1">The sequence shown here is derived from an EMBL/GenBank/DDBJ whole genome shotgun (WGS) entry which is preliminary data.</text>
</comment>
<organism evidence="1 2">
    <name type="scientific">Neolewinella lacunae</name>
    <dbReference type="NCBI Taxonomy" id="1517758"/>
    <lineage>
        <taxon>Bacteria</taxon>
        <taxon>Pseudomonadati</taxon>
        <taxon>Bacteroidota</taxon>
        <taxon>Saprospiria</taxon>
        <taxon>Saprospirales</taxon>
        <taxon>Lewinellaceae</taxon>
        <taxon>Neolewinella</taxon>
    </lineage>
</organism>
<dbReference type="Gene3D" id="2.60.40.10">
    <property type="entry name" value="Immunoglobulins"/>
    <property type="match status" value="1"/>
</dbReference>
<keyword evidence="2" id="KW-1185">Reference proteome</keyword>
<dbReference type="EMBL" id="JACSIT010000117">
    <property type="protein sequence ID" value="MBC6995084.1"/>
    <property type="molecule type" value="Genomic_DNA"/>
</dbReference>
<dbReference type="Proteomes" id="UP000650081">
    <property type="component" value="Unassembled WGS sequence"/>
</dbReference>
<evidence type="ECO:0008006" key="3">
    <source>
        <dbReference type="Google" id="ProtNLM"/>
    </source>
</evidence>
<dbReference type="AlphaFoldDB" id="A0A923PKL1"/>
<name>A0A923PKL1_9BACT</name>
<dbReference type="RefSeq" id="WP_187467136.1">
    <property type="nucleotide sequence ID" value="NZ_JACSIT010000117.1"/>
</dbReference>
<evidence type="ECO:0000313" key="1">
    <source>
        <dbReference type="EMBL" id="MBC6995084.1"/>
    </source>
</evidence>
<gene>
    <name evidence="1" type="ORF">H9S92_12970</name>
</gene>
<evidence type="ECO:0000313" key="2">
    <source>
        <dbReference type="Proteomes" id="UP000650081"/>
    </source>
</evidence>
<proteinExistence type="predicted"/>
<sequence>MITLQLCAGPEIMLNDPADVCIDGVDMSFTATPVGGTFTTTAPAGFTSNGAAGTAMLDVSAAGVGTYDVVYSFTDAGGCEGSRTVSVTIFPEPAVTLNDPADVCIDGADMSFTATPAGGVFTTTAPAGFTANNAAGTATLDVSAAGAGTYDVTYTFTDANGCDASQTVSVTVFPLPVLDCPMDRTFCLTTAPFPLDLATPSGGTYSGPGVAAGIFSPLVAGPGTHTITYTYTDGNGCENSCVFNITILKVDCGSFPWDGN</sequence>
<protein>
    <recommendedName>
        <fullName evidence="3">HYR domain-containing protein</fullName>
    </recommendedName>
</protein>
<accession>A0A923PKL1</accession>